<feature type="compositionally biased region" description="Polar residues" evidence="1">
    <location>
        <begin position="103"/>
        <end position="114"/>
    </location>
</feature>
<dbReference type="AlphaFoldDB" id="R4XMG2"/>
<dbReference type="VEuPathDB" id="FungiDB:TAPDE_004961"/>
<sequence length="498" mass="55852">MSAAYKKRAKLRRQSEAVSSWPDIFEDNESTRAIECHHGDRVSTAHIRQFEKATEEIVLRIWGENASTTEIVQNWDNFILGRLLDITRLESDYRKESQPQPPLSTESGQTLNSEPCETCLRNTASLFASTLQVSKVSSESTTSTPNISRPGTPTAFSTGTTTRKETQKRLSKPLRIWALDTLDLRIYVTSAYIRLLRSSPLSICRDCPSIYTSLYLKFNPSEASLFPPCSNPDQHLSVYTLLLASDSQNLLSTENAGGSSIESEVLSFEVLKRIMPYWELSTMEMSTTYASSGPITDYVARSYISPDQEISVSVTRIFGWSSNMKISKSALTPLLIRKLVGLRSATSRILPRRQRGMILFIWVPDGAVEKNVRRVWSKLRDDEVADETRARSRGASKAAYGVNDDVGITQNVILFVAVCEKESWMDTTGWRRVFGKVDRLENEYLDSPAGPQSHRSMPLTPPLSPSLSPLRNVQHRCQRGRVTKSTTSNLCNITTETG</sequence>
<feature type="region of interest" description="Disordered" evidence="1">
    <location>
        <begin position="445"/>
        <end position="469"/>
    </location>
</feature>
<protein>
    <submittedName>
        <fullName evidence="2">Uncharacterized protein</fullName>
    </submittedName>
</protein>
<keyword evidence="3" id="KW-1185">Reference proteome</keyword>
<proteinExistence type="predicted"/>
<reference evidence="2 3" key="1">
    <citation type="journal article" date="2013" name="MBio">
        <title>Genome sequencing of the plant pathogen Taphrina deformans, the causal agent of peach leaf curl.</title>
        <authorList>
            <person name="Cisse O.H."/>
            <person name="Almeida J.M.G.C.F."/>
            <person name="Fonseca A."/>
            <person name="Kumar A.A."/>
            <person name="Salojaervi J."/>
            <person name="Overmyer K."/>
            <person name="Hauser P.M."/>
            <person name="Pagni M."/>
        </authorList>
    </citation>
    <scope>NUCLEOTIDE SEQUENCE [LARGE SCALE GENOMIC DNA]</scope>
    <source>
        <strain evidence="3">PYCC 5710 / ATCC 11124 / CBS 356.35 / IMI 108563 / JCM 9778 / NBRC 8474</strain>
    </source>
</reference>
<dbReference type="EMBL" id="CAHR02000250">
    <property type="protein sequence ID" value="CCG84495.1"/>
    <property type="molecule type" value="Genomic_DNA"/>
</dbReference>
<accession>R4XMG2</accession>
<organism evidence="2 3">
    <name type="scientific">Taphrina deformans (strain PYCC 5710 / ATCC 11124 / CBS 356.35 / IMI 108563 / JCM 9778 / NBRC 8474)</name>
    <name type="common">Peach leaf curl fungus</name>
    <name type="synonym">Lalaria deformans</name>
    <dbReference type="NCBI Taxonomy" id="1097556"/>
    <lineage>
        <taxon>Eukaryota</taxon>
        <taxon>Fungi</taxon>
        <taxon>Dikarya</taxon>
        <taxon>Ascomycota</taxon>
        <taxon>Taphrinomycotina</taxon>
        <taxon>Taphrinomycetes</taxon>
        <taxon>Taphrinales</taxon>
        <taxon>Taphrinaceae</taxon>
        <taxon>Taphrina</taxon>
    </lineage>
</organism>
<dbReference type="OrthoDB" id="10260545at2759"/>
<dbReference type="Proteomes" id="UP000013776">
    <property type="component" value="Unassembled WGS sequence"/>
</dbReference>
<feature type="region of interest" description="Disordered" evidence="1">
    <location>
        <begin position="93"/>
        <end position="114"/>
    </location>
</feature>
<evidence type="ECO:0000256" key="1">
    <source>
        <dbReference type="SAM" id="MobiDB-lite"/>
    </source>
</evidence>
<gene>
    <name evidence="2" type="ORF">TAPDE_004961</name>
</gene>
<feature type="compositionally biased region" description="Low complexity" evidence="1">
    <location>
        <begin position="138"/>
        <end position="161"/>
    </location>
</feature>
<comment type="caution">
    <text evidence="2">The sequence shown here is derived from an EMBL/GenBank/DDBJ whole genome shotgun (WGS) entry which is preliminary data.</text>
</comment>
<name>R4XMG2_TAPDE</name>
<evidence type="ECO:0000313" key="3">
    <source>
        <dbReference type="Proteomes" id="UP000013776"/>
    </source>
</evidence>
<feature type="region of interest" description="Disordered" evidence="1">
    <location>
        <begin position="138"/>
        <end position="164"/>
    </location>
</feature>
<evidence type="ECO:0000313" key="2">
    <source>
        <dbReference type="EMBL" id="CCG84495.1"/>
    </source>
</evidence>